<evidence type="ECO:0000256" key="3">
    <source>
        <dbReference type="ARBA" id="ARBA00022614"/>
    </source>
</evidence>
<feature type="chain" id="PRO_5035717957" description="Protein kinase domain-containing protein" evidence="7">
    <location>
        <begin position="27"/>
        <end position="604"/>
    </location>
</feature>
<evidence type="ECO:0000256" key="5">
    <source>
        <dbReference type="PROSITE-ProRule" id="PRU10141"/>
    </source>
</evidence>
<dbReference type="InterPro" id="IPR011009">
    <property type="entry name" value="Kinase-like_dom_sf"/>
</dbReference>
<dbReference type="PANTHER" id="PTHR48007:SF87">
    <property type="entry name" value="PROTEIN KINASE DOMAIN-CONTAINING PROTEIN"/>
    <property type="match status" value="1"/>
</dbReference>
<dbReference type="InterPro" id="IPR032675">
    <property type="entry name" value="LRR_dom_sf"/>
</dbReference>
<evidence type="ECO:0000259" key="8">
    <source>
        <dbReference type="PROSITE" id="PS50011"/>
    </source>
</evidence>
<keyword evidence="4" id="KW-0677">Repeat</keyword>
<keyword evidence="7" id="KW-0732">Signal</keyword>
<evidence type="ECO:0000313" key="10">
    <source>
        <dbReference type="Proteomes" id="UP000823388"/>
    </source>
</evidence>
<gene>
    <name evidence="9" type="ORF">PVAP13_2KG492225</name>
</gene>
<dbReference type="Proteomes" id="UP000823388">
    <property type="component" value="Chromosome 2K"/>
</dbReference>
<feature type="domain" description="Protein kinase" evidence="8">
    <location>
        <begin position="329"/>
        <end position="604"/>
    </location>
</feature>
<evidence type="ECO:0000256" key="6">
    <source>
        <dbReference type="SAM" id="Phobius"/>
    </source>
</evidence>
<keyword evidence="5" id="KW-0067">ATP-binding</keyword>
<keyword evidence="2" id="KW-1003">Cell membrane</keyword>
<sequence>MSRLRHCSLFLLLAVFIHLSIRSVHGELANGGHQDLPALLAFKAYNPNATALATWAGPNPCSGAWFGIRCYRGRVVGVFLDGASLAGAVAPLLRLGQIRALAVRNNSLSGALPPLDNATASPWLRHLLVSRNHLTGSLNVSLGALVTLRAEHNGFRGGLEALRAPMLRSFNVSGNRLAGEISDDLSRFPSSAFADNLALCGTPLPRCALAYNALGSVSSSSNATTSIAAQSPSGGVSSSNGGFSKRSLIALMATGIGNAVLITVSLAVSVAMFVYMRRKLRSAKDASDAAPCLEEEEDKRNGGDGKCQKSSGLVCFEGGEELRLESLLKASAEVLGKGVSGSTYKAVLEDGIVVVVKRLSALQFPAGRRKAFDRHMRLVGRLRHRHVVSLRGYCNSNGERLLVYDFLPNGSLHSLLQAHGGGARSLDWAARKSILFGVAQGLNYIHTFPARPALVHANVKPSNILLDEHGGACVSECGLMRYATNIQHSILPQAARFPPDLFLGRAAATASPAPASRGGWHGYAAPELAPGAGAGARATQESDVYSFGMVLLEVVADRKAADGEEGGEGEETMGMVRIGMLCTAEAPEERPAMAQVLAMMSEFM</sequence>
<keyword evidence="6" id="KW-1133">Transmembrane helix</keyword>
<dbReference type="AlphaFoldDB" id="A0A8T0WCK7"/>
<dbReference type="PROSITE" id="PS50011">
    <property type="entry name" value="PROTEIN_KINASE_DOM"/>
    <property type="match status" value="1"/>
</dbReference>
<keyword evidence="5" id="KW-0547">Nucleotide-binding</keyword>
<organism evidence="9 10">
    <name type="scientific">Panicum virgatum</name>
    <name type="common">Blackwell switchgrass</name>
    <dbReference type="NCBI Taxonomy" id="38727"/>
    <lineage>
        <taxon>Eukaryota</taxon>
        <taxon>Viridiplantae</taxon>
        <taxon>Streptophyta</taxon>
        <taxon>Embryophyta</taxon>
        <taxon>Tracheophyta</taxon>
        <taxon>Spermatophyta</taxon>
        <taxon>Magnoliopsida</taxon>
        <taxon>Liliopsida</taxon>
        <taxon>Poales</taxon>
        <taxon>Poaceae</taxon>
        <taxon>PACMAD clade</taxon>
        <taxon>Panicoideae</taxon>
        <taxon>Panicodae</taxon>
        <taxon>Paniceae</taxon>
        <taxon>Panicinae</taxon>
        <taxon>Panicum</taxon>
        <taxon>Panicum sect. Hiantes</taxon>
    </lineage>
</organism>
<evidence type="ECO:0000256" key="4">
    <source>
        <dbReference type="ARBA" id="ARBA00022737"/>
    </source>
</evidence>
<dbReference type="PROSITE" id="PS00107">
    <property type="entry name" value="PROTEIN_KINASE_ATP"/>
    <property type="match status" value="1"/>
</dbReference>
<proteinExistence type="predicted"/>
<name>A0A8T0WCK7_PANVG</name>
<dbReference type="OrthoDB" id="5966500at2759"/>
<dbReference type="Gene3D" id="3.80.10.10">
    <property type="entry name" value="Ribonuclease Inhibitor"/>
    <property type="match status" value="1"/>
</dbReference>
<dbReference type="InterPro" id="IPR046959">
    <property type="entry name" value="PRK1-6/SRF4-like"/>
</dbReference>
<evidence type="ECO:0000313" key="9">
    <source>
        <dbReference type="EMBL" id="KAG2646352.1"/>
    </source>
</evidence>
<dbReference type="SUPFAM" id="SSF52058">
    <property type="entry name" value="L domain-like"/>
    <property type="match status" value="1"/>
</dbReference>
<evidence type="ECO:0000256" key="2">
    <source>
        <dbReference type="ARBA" id="ARBA00022475"/>
    </source>
</evidence>
<accession>A0A8T0WCK7</accession>
<dbReference type="GO" id="GO:0005524">
    <property type="term" value="F:ATP binding"/>
    <property type="evidence" value="ECO:0007669"/>
    <property type="project" value="UniProtKB-UniRule"/>
</dbReference>
<feature type="binding site" evidence="5">
    <location>
        <position position="357"/>
    </location>
    <ligand>
        <name>ATP</name>
        <dbReference type="ChEBI" id="CHEBI:30616"/>
    </ligand>
</feature>
<dbReference type="Pfam" id="PF08263">
    <property type="entry name" value="LRRNT_2"/>
    <property type="match status" value="1"/>
</dbReference>
<evidence type="ECO:0000256" key="1">
    <source>
        <dbReference type="ARBA" id="ARBA00004162"/>
    </source>
</evidence>
<dbReference type="SUPFAM" id="SSF56112">
    <property type="entry name" value="Protein kinase-like (PK-like)"/>
    <property type="match status" value="1"/>
</dbReference>
<keyword evidence="10" id="KW-1185">Reference proteome</keyword>
<feature type="signal peptide" evidence="7">
    <location>
        <begin position="1"/>
        <end position="26"/>
    </location>
</feature>
<dbReference type="EMBL" id="CM029039">
    <property type="protein sequence ID" value="KAG2646352.1"/>
    <property type="molecule type" value="Genomic_DNA"/>
</dbReference>
<dbReference type="Gene3D" id="1.10.510.10">
    <property type="entry name" value="Transferase(Phosphotransferase) domain 1"/>
    <property type="match status" value="1"/>
</dbReference>
<keyword evidence="3" id="KW-0433">Leucine-rich repeat</keyword>
<dbReference type="InterPro" id="IPR000719">
    <property type="entry name" value="Prot_kinase_dom"/>
</dbReference>
<dbReference type="InterPro" id="IPR013210">
    <property type="entry name" value="LRR_N_plant-typ"/>
</dbReference>
<evidence type="ECO:0000256" key="7">
    <source>
        <dbReference type="SAM" id="SignalP"/>
    </source>
</evidence>
<dbReference type="Gene3D" id="3.30.200.20">
    <property type="entry name" value="Phosphorylase Kinase, domain 1"/>
    <property type="match status" value="1"/>
</dbReference>
<comment type="caution">
    <text evidence="9">The sequence shown here is derived from an EMBL/GenBank/DDBJ whole genome shotgun (WGS) entry which is preliminary data.</text>
</comment>
<dbReference type="Pfam" id="PF00069">
    <property type="entry name" value="Pkinase"/>
    <property type="match status" value="1"/>
</dbReference>
<dbReference type="InterPro" id="IPR017441">
    <property type="entry name" value="Protein_kinase_ATP_BS"/>
</dbReference>
<feature type="transmembrane region" description="Helical" evidence="6">
    <location>
        <begin position="248"/>
        <end position="275"/>
    </location>
</feature>
<dbReference type="GO" id="GO:0004672">
    <property type="term" value="F:protein kinase activity"/>
    <property type="evidence" value="ECO:0007669"/>
    <property type="project" value="InterPro"/>
</dbReference>
<comment type="subcellular location">
    <subcellularLocation>
        <location evidence="1">Cell membrane</location>
        <topology evidence="1">Single-pass membrane protein</topology>
    </subcellularLocation>
</comment>
<protein>
    <recommendedName>
        <fullName evidence="8">Protein kinase domain-containing protein</fullName>
    </recommendedName>
</protein>
<dbReference type="PANTHER" id="PTHR48007">
    <property type="entry name" value="LEUCINE-RICH REPEAT RECEPTOR-LIKE PROTEIN KINASE PXC1"/>
    <property type="match status" value="1"/>
</dbReference>
<dbReference type="GO" id="GO:0005886">
    <property type="term" value="C:plasma membrane"/>
    <property type="evidence" value="ECO:0007669"/>
    <property type="project" value="UniProtKB-SubCell"/>
</dbReference>
<keyword evidence="6" id="KW-0472">Membrane</keyword>
<reference evidence="9" key="1">
    <citation type="submission" date="2020-05" db="EMBL/GenBank/DDBJ databases">
        <title>WGS assembly of Panicum virgatum.</title>
        <authorList>
            <person name="Lovell J.T."/>
            <person name="Jenkins J."/>
            <person name="Shu S."/>
            <person name="Juenger T.E."/>
            <person name="Schmutz J."/>
        </authorList>
    </citation>
    <scope>NUCLEOTIDE SEQUENCE</scope>
    <source>
        <strain evidence="9">AP13</strain>
    </source>
</reference>
<keyword evidence="6" id="KW-0812">Transmembrane</keyword>